<dbReference type="InterPro" id="IPR051236">
    <property type="entry name" value="HAT_RTT109-like"/>
</dbReference>
<dbReference type="PANTHER" id="PTHR31571">
    <property type="entry name" value="ALTERED INHERITANCE OF MITOCHONDRIA PROTEIN 6"/>
    <property type="match status" value="1"/>
</dbReference>
<comment type="caution">
    <text evidence="4">The sequence shown here is derived from an EMBL/GenBank/DDBJ whole genome shotgun (WGS) entry which is preliminary data.</text>
</comment>
<evidence type="ECO:0000313" key="5">
    <source>
        <dbReference type="Proteomes" id="UP000629468"/>
    </source>
</evidence>
<dbReference type="GO" id="GO:0008081">
    <property type="term" value="F:phosphoric diester hydrolase activity"/>
    <property type="evidence" value="ECO:0007669"/>
    <property type="project" value="InterPro"/>
</dbReference>
<comment type="similarity">
    <text evidence="1">Belongs to the AIM6 family.</text>
</comment>
<evidence type="ECO:0000256" key="3">
    <source>
        <dbReference type="SAM" id="SignalP"/>
    </source>
</evidence>
<dbReference type="SUPFAM" id="SSF51695">
    <property type="entry name" value="PLC-like phosphodiesterases"/>
    <property type="match status" value="1"/>
</dbReference>
<name>A0A8H7C5I2_AGABI</name>
<dbReference type="EMBL" id="JABXXO010000011">
    <property type="protein sequence ID" value="KAF7763728.1"/>
    <property type="molecule type" value="Genomic_DNA"/>
</dbReference>
<evidence type="ECO:0000313" key="4">
    <source>
        <dbReference type="EMBL" id="KAF7763728.1"/>
    </source>
</evidence>
<dbReference type="GO" id="GO:0006629">
    <property type="term" value="P:lipid metabolic process"/>
    <property type="evidence" value="ECO:0007669"/>
    <property type="project" value="InterPro"/>
</dbReference>
<protein>
    <recommendedName>
        <fullName evidence="2">Altered inheritance of mitochondria protein 6</fullName>
    </recommendedName>
</protein>
<dbReference type="PANTHER" id="PTHR31571:SF1">
    <property type="entry name" value="ALTERED INHERITANCE OF MITOCHONDRIA PROTEIN 6"/>
    <property type="match status" value="1"/>
</dbReference>
<dbReference type="InterPro" id="IPR017946">
    <property type="entry name" value="PLC-like_Pdiesterase_TIM-brl"/>
</dbReference>
<proteinExistence type="inferred from homology"/>
<gene>
    <name evidence="4" type="ORF">Agabi119p4_8265</name>
</gene>
<organism evidence="4 5">
    <name type="scientific">Agaricus bisporus var. burnettii</name>
    <dbReference type="NCBI Taxonomy" id="192524"/>
    <lineage>
        <taxon>Eukaryota</taxon>
        <taxon>Fungi</taxon>
        <taxon>Dikarya</taxon>
        <taxon>Basidiomycota</taxon>
        <taxon>Agaricomycotina</taxon>
        <taxon>Agaricomycetes</taxon>
        <taxon>Agaricomycetidae</taxon>
        <taxon>Agaricales</taxon>
        <taxon>Agaricineae</taxon>
        <taxon>Agaricaceae</taxon>
        <taxon>Agaricus</taxon>
    </lineage>
</organism>
<sequence>MGNPLRTKTVAIKLRTPLVTALLSVCTALPIHSHNDYLQDAPLFTALDVGILSVEADVWLRDGQLYVAHTEGDIDTSKTFQSLYLQPILDIIEGKRDSVTKISVDSPLQLLIDFKSNGDQSYGPVLQALSPLRDAGHLTTFKDGQLVQGAVTAVGTGNTPLDKVLAATPRDLFYDAHIQDINDTPPAEGVAWGPEIAPLASANFPDVNGILGEAYTFITGNVMGSTHDKLIDLIGTAHSKNMKSRFYGAQDRDGVYLEFLRDGSDYINADRLEYVKDLILNNS</sequence>
<dbReference type="AlphaFoldDB" id="A0A8H7C5I2"/>
<dbReference type="Proteomes" id="UP000629468">
    <property type="component" value="Unassembled WGS sequence"/>
</dbReference>
<feature type="signal peptide" evidence="3">
    <location>
        <begin position="1"/>
        <end position="28"/>
    </location>
</feature>
<accession>A0A8H7C5I2</accession>
<reference evidence="4 5" key="1">
    <citation type="journal article" name="Sci. Rep.">
        <title>Telomere-to-telomere assembled and centromere annotated genomes of the two main subspecies of the button mushroom Agaricus bisporus reveal especially polymorphic chromosome ends.</title>
        <authorList>
            <person name="Sonnenberg A.S.M."/>
            <person name="Sedaghat-Telgerd N."/>
            <person name="Lavrijssen B."/>
            <person name="Ohm R.A."/>
            <person name="Hendrickx P.M."/>
            <person name="Scholtmeijer K."/>
            <person name="Baars J.J.P."/>
            <person name="van Peer A."/>
        </authorList>
    </citation>
    <scope>NUCLEOTIDE SEQUENCE [LARGE SCALE GENOMIC DNA]</scope>
    <source>
        <strain evidence="4 5">H119_p4</strain>
    </source>
</reference>
<evidence type="ECO:0000256" key="1">
    <source>
        <dbReference type="ARBA" id="ARBA00008858"/>
    </source>
</evidence>
<feature type="chain" id="PRO_5034416217" description="Altered inheritance of mitochondria protein 6" evidence="3">
    <location>
        <begin position="29"/>
        <end position="283"/>
    </location>
</feature>
<evidence type="ECO:0000256" key="2">
    <source>
        <dbReference type="ARBA" id="ARBA00014286"/>
    </source>
</evidence>
<keyword evidence="3" id="KW-0732">Signal</keyword>